<dbReference type="SUPFAM" id="SSF51658">
    <property type="entry name" value="Xylose isomerase-like"/>
    <property type="match status" value="1"/>
</dbReference>
<keyword evidence="10" id="KW-0963">Cytoplasm</keyword>
<dbReference type="PANTHER" id="PTHR48408">
    <property type="match status" value="1"/>
</dbReference>
<accession>A0A265E7G7</accession>
<feature type="active site" evidence="10">
    <location>
        <position position="99"/>
    </location>
</feature>
<gene>
    <name evidence="10 13" type="primary">xylA</name>
    <name evidence="13" type="ORF">CFN03_06330</name>
</gene>
<evidence type="ECO:0000256" key="10">
    <source>
        <dbReference type="HAMAP-Rule" id="MF_00455"/>
    </source>
</evidence>
<dbReference type="InterPro" id="IPR013452">
    <property type="entry name" value="Xylose_isom_bac"/>
</dbReference>
<feature type="active site" evidence="10">
    <location>
        <position position="102"/>
    </location>
</feature>
<keyword evidence="7 10" id="KW-0413">Isomerase</keyword>
<comment type="similarity">
    <text evidence="1 10 11">Belongs to the xylose isomerase family.</text>
</comment>
<feature type="binding site" evidence="10">
    <location>
        <position position="230"/>
    </location>
    <ligand>
        <name>Mg(2+)</name>
        <dbReference type="ChEBI" id="CHEBI:18420"/>
        <label>1</label>
    </ligand>
</feature>
<dbReference type="InterPro" id="IPR001998">
    <property type="entry name" value="Xylose_isomerase"/>
</dbReference>
<evidence type="ECO:0000256" key="1">
    <source>
        <dbReference type="ARBA" id="ARBA00005765"/>
    </source>
</evidence>
<dbReference type="PRINTS" id="PR00688">
    <property type="entry name" value="XYLOSISMRASE"/>
</dbReference>
<feature type="binding site" evidence="10">
    <location>
        <position position="305"/>
    </location>
    <ligand>
        <name>Mg(2+)</name>
        <dbReference type="ChEBI" id="CHEBI:18420"/>
        <label>2</label>
    </ligand>
</feature>
<evidence type="ECO:0000256" key="3">
    <source>
        <dbReference type="ARBA" id="ARBA00011958"/>
    </source>
</evidence>
<comment type="cofactor">
    <cofactor evidence="10">
        <name>Mg(2+)</name>
        <dbReference type="ChEBI" id="CHEBI:18420"/>
    </cofactor>
    <text evidence="10">Binds 2 magnesium ions per subunit.</text>
</comment>
<reference evidence="13 14" key="1">
    <citation type="submission" date="2017-07" db="EMBL/GenBank/DDBJ databases">
        <title>Shotgun whole genome sequences of three halophilic bacterial isolates.</title>
        <authorList>
            <person name="Pozzo T."/>
            <person name="Higdon S.M."/>
            <person name="Quillaguaman J."/>
        </authorList>
    </citation>
    <scope>NUCLEOTIDE SEQUENCE [LARGE SCALE GENOMIC DNA]</scope>
    <source>
        <strain evidence="13 14">BU-1</strain>
    </source>
</reference>
<dbReference type="Gene3D" id="3.20.20.150">
    <property type="entry name" value="Divalent-metal-dependent TIM barrel enzymes"/>
    <property type="match status" value="1"/>
</dbReference>
<dbReference type="PANTHER" id="PTHR48408:SF1">
    <property type="entry name" value="XYLOSE ISOMERASE"/>
    <property type="match status" value="1"/>
</dbReference>
<dbReference type="InterPro" id="IPR036237">
    <property type="entry name" value="Xyl_isomerase-like_sf"/>
</dbReference>
<dbReference type="EC" id="5.3.1.5" evidence="3 10"/>
<dbReference type="GO" id="GO:0000287">
    <property type="term" value="F:magnesium ion binding"/>
    <property type="evidence" value="ECO:0007669"/>
    <property type="project" value="UniProtKB-UniRule"/>
</dbReference>
<dbReference type="HAMAP" id="MF_00455">
    <property type="entry name" value="Xylose_isom_A"/>
    <property type="match status" value="1"/>
</dbReference>
<dbReference type="PROSITE" id="PS51415">
    <property type="entry name" value="XYLOSE_ISOMERASE"/>
    <property type="match status" value="1"/>
</dbReference>
<dbReference type="GO" id="GO:0042732">
    <property type="term" value="P:D-xylose metabolic process"/>
    <property type="evidence" value="ECO:0007669"/>
    <property type="project" value="UniProtKB-UniRule"/>
</dbReference>
<dbReference type="EMBL" id="NPEZ01000002">
    <property type="protein sequence ID" value="OZT77549.1"/>
    <property type="molecule type" value="Genomic_DNA"/>
</dbReference>
<comment type="caution">
    <text evidence="13">The sequence shown here is derived from an EMBL/GenBank/DDBJ whole genome shotgun (WGS) entry which is preliminary data.</text>
</comment>
<feature type="binding site" evidence="10">
    <location>
        <position position="266"/>
    </location>
    <ligand>
        <name>Mg(2+)</name>
        <dbReference type="ChEBI" id="CHEBI:18420"/>
        <label>1</label>
    </ligand>
</feature>
<evidence type="ECO:0000313" key="13">
    <source>
        <dbReference type="EMBL" id="OZT77549.1"/>
    </source>
</evidence>
<sequence>MAYFNNIGKINYEGPNSNKDMAFKFYNPDEKINGRRMEDILKFGVAYWHTFTEDLSDPFGAGTAQRPWDKFSGMDLAKARVEAAFEFYDKLGVPYFCFHDVDIAPEGDSLKETYKNLDEIVAMIKDYQKTSDVKLLWNTANNFSHPRFVHGAASSNSADVFAYAAAKVKKGLEIGKELGGESYVFWGGREGYETLLNTDMKLEMDNLGRFFHMAKDYAREIGFDAQFLIEPKPKEPTSHQYDFDVASGYAFLQNYGLEKDFKFNIEANHATLAGHTFEHELHYARIHDMLGSVDANQGHPLLGWDTDEFPTDIYSTTLAMYEILKNGGLGKGGLNFDAKVRRGSFKADDLFHAHIAGMDSFAVGLKLAQRLLDDGVIEDLISERYDSFNQGIGKEIVEGTTDFKKLEAHALGLGEINLESGSLEKIKAKINQYMLTMYK</sequence>
<keyword evidence="6 10" id="KW-0479">Metal-binding</keyword>
<evidence type="ECO:0000256" key="5">
    <source>
        <dbReference type="ARBA" id="ARBA00022629"/>
    </source>
</evidence>
<feature type="binding site" evidence="10">
    <location>
        <position position="266"/>
    </location>
    <ligand>
        <name>Mg(2+)</name>
        <dbReference type="ChEBI" id="CHEBI:18420"/>
        <label>2</label>
    </ligand>
</feature>
<evidence type="ECO:0000313" key="14">
    <source>
        <dbReference type="Proteomes" id="UP000216682"/>
    </source>
</evidence>
<evidence type="ECO:0000256" key="7">
    <source>
        <dbReference type="ARBA" id="ARBA00023235"/>
    </source>
</evidence>
<evidence type="ECO:0000256" key="6">
    <source>
        <dbReference type="ARBA" id="ARBA00022723"/>
    </source>
</evidence>
<dbReference type="GO" id="GO:0009045">
    <property type="term" value="F:xylose isomerase activity"/>
    <property type="evidence" value="ECO:0007669"/>
    <property type="project" value="UniProtKB-UniRule"/>
</dbReference>
<dbReference type="Proteomes" id="UP000216682">
    <property type="component" value="Unassembled WGS sequence"/>
</dbReference>
<proteinExistence type="inferred from homology"/>
<feature type="binding site" evidence="10">
    <location>
        <position position="294"/>
    </location>
    <ligand>
        <name>Mg(2+)</name>
        <dbReference type="ChEBI" id="CHEBI:18420"/>
        <label>1</label>
    </ligand>
</feature>
<feature type="binding site" evidence="10">
    <location>
        <position position="307"/>
    </location>
    <ligand>
        <name>Mg(2+)</name>
        <dbReference type="ChEBI" id="CHEBI:18420"/>
        <label>2</label>
    </ligand>
</feature>
<dbReference type="NCBIfam" id="NF003998">
    <property type="entry name" value="PRK05474.1"/>
    <property type="match status" value="1"/>
</dbReference>
<comment type="subcellular location">
    <subcellularLocation>
        <location evidence="10 12">Cytoplasm</location>
    </subcellularLocation>
</comment>
<keyword evidence="5 10" id="KW-0859">Xylose metabolism</keyword>
<feature type="binding site" evidence="10">
    <location>
        <position position="337"/>
    </location>
    <ligand>
        <name>Mg(2+)</name>
        <dbReference type="ChEBI" id="CHEBI:18420"/>
        <label>1</label>
    </ligand>
</feature>
<evidence type="ECO:0000256" key="11">
    <source>
        <dbReference type="RuleBase" id="RU000609"/>
    </source>
</evidence>
<evidence type="ECO:0000256" key="8">
    <source>
        <dbReference type="ARBA" id="ARBA00023277"/>
    </source>
</evidence>
<name>A0A265E7G7_9STAP</name>
<evidence type="ECO:0000256" key="2">
    <source>
        <dbReference type="ARBA" id="ARBA00011881"/>
    </source>
</evidence>
<organism evidence="13 14">
    <name type="scientific">Salinicoccus roseus</name>
    <dbReference type="NCBI Taxonomy" id="45670"/>
    <lineage>
        <taxon>Bacteria</taxon>
        <taxon>Bacillati</taxon>
        <taxon>Bacillota</taxon>
        <taxon>Bacilli</taxon>
        <taxon>Bacillales</taxon>
        <taxon>Staphylococcaceae</taxon>
        <taxon>Salinicoccus</taxon>
    </lineage>
</organism>
<dbReference type="GO" id="GO:0005737">
    <property type="term" value="C:cytoplasm"/>
    <property type="evidence" value="ECO:0007669"/>
    <property type="project" value="UniProtKB-SubCell"/>
</dbReference>
<protein>
    <recommendedName>
        <fullName evidence="4 10">Xylose isomerase</fullName>
        <ecNumber evidence="3 10">5.3.1.5</ecNumber>
    </recommendedName>
</protein>
<evidence type="ECO:0000256" key="12">
    <source>
        <dbReference type="RuleBase" id="RU000610"/>
    </source>
</evidence>
<feature type="binding site" evidence="10">
    <location>
        <position position="269"/>
    </location>
    <ligand>
        <name>Mg(2+)</name>
        <dbReference type="ChEBI" id="CHEBI:18420"/>
        <label>2</label>
    </ligand>
</feature>
<keyword evidence="10" id="KW-0460">Magnesium</keyword>
<comment type="subunit">
    <text evidence="2 10 12">Homotetramer.</text>
</comment>
<dbReference type="NCBIfam" id="TIGR02630">
    <property type="entry name" value="xylose_isom_A"/>
    <property type="match status" value="1"/>
</dbReference>
<keyword evidence="8 10" id="KW-0119">Carbohydrate metabolism</keyword>
<dbReference type="RefSeq" id="WP_094906272.1">
    <property type="nucleotide sequence ID" value="NZ_NPEZ01000002.1"/>
</dbReference>
<evidence type="ECO:0000256" key="9">
    <source>
        <dbReference type="ARBA" id="ARBA00033659"/>
    </source>
</evidence>
<evidence type="ECO:0000256" key="4">
    <source>
        <dbReference type="ARBA" id="ARBA00018232"/>
    </source>
</evidence>
<comment type="catalytic activity">
    <reaction evidence="9 10 11">
        <text>alpha-D-xylose = alpha-D-xylulofuranose</text>
        <dbReference type="Rhea" id="RHEA:22816"/>
        <dbReference type="ChEBI" id="CHEBI:28518"/>
        <dbReference type="ChEBI" id="CHEBI:188998"/>
        <dbReference type="EC" id="5.3.1.5"/>
    </reaction>
</comment>
<dbReference type="AlphaFoldDB" id="A0A265E7G7"/>